<dbReference type="Gene3D" id="2.60.120.430">
    <property type="entry name" value="Galactose-binding lectin"/>
    <property type="match status" value="1"/>
</dbReference>
<organism evidence="9 10">
    <name type="scientific">Massilia terrae</name>
    <dbReference type="NCBI Taxonomy" id="1811224"/>
    <lineage>
        <taxon>Bacteria</taxon>
        <taxon>Pseudomonadati</taxon>
        <taxon>Pseudomonadota</taxon>
        <taxon>Betaproteobacteria</taxon>
        <taxon>Burkholderiales</taxon>
        <taxon>Oxalobacteraceae</taxon>
        <taxon>Telluria group</taxon>
        <taxon>Massilia</taxon>
    </lineage>
</organism>
<feature type="domain" description="Glycoside hydrolase family 3 C-terminal" evidence="7">
    <location>
        <begin position="414"/>
        <end position="626"/>
    </location>
</feature>
<dbReference type="Gene3D" id="3.20.20.300">
    <property type="entry name" value="Glycoside hydrolase, family 3, N-terminal domain"/>
    <property type="match status" value="1"/>
</dbReference>
<dbReference type="InterPro" id="IPR019800">
    <property type="entry name" value="Glyco_hydro_3_AS"/>
</dbReference>
<reference evidence="9 10" key="1">
    <citation type="submission" date="2022-08" db="EMBL/GenBank/DDBJ databases">
        <title>Reclassification of Massilia species as members of the genera Telluria, Duganella, Pseudoduganella, Mokoshia gen. nov. and Zemynaea gen. nov. using orthogonal and non-orthogonal genome-based approaches.</title>
        <authorList>
            <person name="Bowman J.P."/>
        </authorList>
    </citation>
    <scope>NUCLEOTIDE SEQUENCE [LARGE SCALE GENOMIC DNA]</scope>
    <source>
        <strain evidence="9 10">JCM 31606</strain>
    </source>
</reference>
<feature type="chain" id="PRO_5046153421" evidence="5">
    <location>
        <begin position="20"/>
        <end position="826"/>
    </location>
</feature>
<feature type="signal peptide" evidence="5">
    <location>
        <begin position="1"/>
        <end position="19"/>
    </location>
</feature>
<evidence type="ECO:0000256" key="4">
    <source>
        <dbReference type="RuleBase" id="RU361161"/>
    </source>
</evidence>
<evidence type="ECO:0000313" key="9">
    <source>
        <dbReference type="EMBL" id="MCS0657136.1"/>
    </source>
</evidence>
<feature type="domain" description="Glycoside hydrolase family 3 N-terminal" evidence="6">
    <location>
        <begin position="54"/>
        <end position="379"/>
    </location>
</feature>
<name>A0ABT2CT30_9BURK</name>
<dbReference type="Proteomes" id="UP001204621">
    <property type="component" value="Unassembled WGS sequence"/>
</dbReference>
<dbReference type="PROSITE" id="PS00775">
    <property type="entry name" value="GLYCOSYL_HYDROL_F3"/>
    <property type="match status" value="1"/>
</dbReference>
<dbReference type="PANTHER" id="PTHR30620">
    <property type="entry name" value="PERIPLASMIC BETA-GLUCOSIDASE-RELATED"/>
    <property type="match status" value="1"/>
</dbReference>
<comment type="caution">
    <text evidence="9">The sequence shown here is derived from an EMBL/GenBank/DDBJ whole genome shotgun (WGS) entry which is preliminary data.</text>
</comment>
<comment type="similarity">
    <text evidence="1 4">Belongs to the glycosyl hydrolase 3 family.</text>
</comment>
<evidence type="ECO:0000256" key="2">
    <source>
        <dbReference type="ARBA" id="ARBA00022801"/>
    </source>
</evidence>
<dbReference type="InterPro" id="IPR051915">
    <property type="entry name" value="Cellulose_Degrad_GH3"/>
</dbReference>
<keyword evidence="3 4" id="KW-0326">Glycosidase</keyword>
<evidence type="ECO:0000259" key="6">
    <source>
        <dbReference type="Pfam" id="PF00933"/>
    </source>
</evidence>
<dbReference type="InterPro" id="IPR041443">
    <property type="entry name" value="Exop_C"/>
</dbReference>
<proteinExistence type="inferred from homology"/>
<evidence type="ECO:0000256" key="1">
    <source>
        <dbReference type="ARBA" id="ARBA00005336"/>
    </source>
</evidence>
<protein>
    <submittedName>
        <fullName evidence="9">Exo 1,3/1,4-beta-D-glucan glucohydrolase</fullName>
    </submittedName>
</protein>
<gene>
    <name evidence="9" type="ORF">NX778_03555</name>
</gene>
<evidence type="ECO:0000256" key="5">
    <source>
        <dbReference type="SAM" id="SignalP"/>
    </source>
</evidence>
<dbReference type="Pfam" id="PF01915">
    <property type="entry name" value="Glyco_hydro_3_C"/>
    <property type="match status" value="1"/>
</dbReference>
<dbReference type="Gene3D" id="3.40.50.1700">
    <property type="entry name" value="Glycoside hydrolase family 3 C-terminal domain"/>
    <property type="match status" value="1"/>
</dbReference>
<evidence type="ECO:0000313" key="10">
    <source>
        <dbReference type="Proteomes" id="UP001204621"/>
    </source>
</evidence>
<evidence type="ECO:0000259" key="8">
    <source>
        <dbReference type="Pfam" id="PF18559"/>
    </source>
</evidence>
<accession>A0ABT2CT30</accession>
<evidence type="ECO:0000256" key="3">
    <source>
        <dbReference type="ARBA" id="ARBA00023295"/>
    </source>
</evidence>
<dbReference type="RefSeq" id="WP_258810294.1">
    <property type="nucleotide sequence ID" value="NZ_JANUGU010000001.1"/>
</dbReference>
<dbReference type="SUPFAM" id="SSF52279">
    <property type="entry name" value="Beta-D-glucan exohydrolase, C-terminal domain"/>
    <property type="match status" value="1"/>
</dbReference>
<dbReference type="Pfam" id="PF18559">
    <property type="entry name" value="Exop_C"/>
    <property type="match status" value="1"/>
</dbReference>
<dbReference type="InterPro" id="IPR001764">
    <property type="entry name" value="Glyco_hydro_3_N"/>
</dbReference>
<keyword evidence="5" id="KW-0732">Signal</keyword>
<dbReference type="PANTHER" id="PTHR30620:SF77">
    <property type="entry name" value="LYSOSOMAL BETA GLUCOSIDASE-LIKE"/>
    <property type="match status" value="1"/>
</dbReference>
<evidence type="ECO:0000259" key="7">
    <source>
        <dbReference type="Pfam" id="PF01915"/>
    </source>
</evidence>
<sequence>MHKKIYLIAAALLSAGAAAATAPAPLADWPHIRSAVRPDAALEAKIARIIAGMTLAQKIGQMTQAEIKTATPEQVRQYYLGSVLNGGGSWPGNDKHASAAKWVALADRYYEASMSTDMAVKVPVIWGIDAIHGNSNVLGATLFPHNIGLGAAHDARLVGRIGAAVGQAVRATGINWVFAPTLAVVRDDRWGRTYESFSEEPALVKEYGGAYVRGLQGSFRSDANVVATAKHFMGDGGTDQGKDQGVNKSTLSQMINIHGAGYYSALAAGAQTVMASYNSWDDAGEGVNYGKMHGSKAMLTEVLKNKMGFDGFVVSDWNGIGQVPGCSNDSCAQAINAGIDMVMVPDDWKAFIANTIKQVESGEIPMARIDDAVTRILRVKLRAGLKKPSDNKYAGKQEALQARALARQAVRESLVLLKNDGAALPLKRGKRILVVGKSAANMSNQTGGWSLTWQGTDNKDSDFPVGDTILAGIVAEAGAANVQYSADGAGVDVAGFDAVVAVVGETPYAEGAGDIGPSGTLRHSGRYPEDLAVLEQVARKGKPVITVLVAGRPLYVNDLINLSDSFVMAWLPGTEGKGVSDVLFNDHAGFSGKLSFSWPKSVCQTPLNAGDRDYAPLFATGYGLKYGSKSKVGQLDASYPEGGCGVTTSYPVFNQADRATWPLYIVSGAQREALGADLNRVITLPAVKVETTQVNTQQDGKLVTWSGAASLEAHGAKAAALPAFATTDGALQFDTIVTAAPKAGVSVALGGAQLDFGALFAAMAGKGKQTIKIPLACFVAKGADLAHVDTPFRVTSTGAFTAAFANIQIVGGAAKDKDALTCPAQQ</sequence>
<keyword evidence="10" id="KW-1185">Reference proteome</keyword>
<keyword evidence="2 4" id="KW-0378">Hydrolase</keyword>
<dbReference type="InterPro" id="IPR002772">
    <property type="entry name" value="Glyco_hydro_3_C"/>
</dbReference>
<dbReference type="SUPFAM" id="SSF51445">
    <property type="entry name" value="(Trans)glycosidases"/>
    <property type="match status" value="1"/>
</dbReference>
<dbReference type="PRINTS" id="PR00133">
    <property type="entry name" value="GLHYDRLASE3"/>
</dbReference>
<dbReference type="EMBL" id="JANUGU010000001">
    <property type="protein sequence ID" value="MCS0657136.1"/>
    <property type="molecule type" value="Genomic_DNA"/>
</dbReference>
<dbReference type="Pfam" id="PF00933">
    <property type="entry name" value="Glyco_hydro_3"/>
    <property type="match status" value="1"/>
</dbReference>
<dbReference type="InterPro" id="IPR017853">
    <property type="entry name" value="GH"/>
</dbReference>
<dbReference type="InterPro" id="IPR036881">
    <property type="entry name" value="Glyco_hydro_3_C_sf"/>
</dbReference>
<dbReference type="InterPro" id="IPR036962">
    <property type="entry name" value="Glyco_hydro_3_N_sf"/>
</dbReference>
<feature type="domain" description="ExoP galactose-binding-like" evidence="8">
    <location>
        <begin position="661"/>
        <end position="809"/>
    </location>
</feature>